<gene>
    <name evidence="2" type="ORF">SSQG_06009</name>
</gene>
<name>D9X0A7_STRVT</name>
<feature type="domain" description="HTH marR-type" evidence="1">
    <location>
        <begin position="209"/>
        <end position="261"/>
    </location>
</feature>
<accession>D9X0A7</accession>
<dbReference type="EMBL" id="GG657757">
    <property type="protein sequence ID" value="EFL35491.1"/>
    <property type="molecule type" value="Genomic_DNA"/>
</dbReference>
<sequence length="277" mass="30068">MGRAGRLYAGKARVLTDLDEIETRLADLVERELPLRARELSPAHLALVLDETRLIRQLSEAGLKRLITVVETGRELGVHVWFGVQDPKAEVLPTAIRDQFSCKLAHRGQTAEAAHVVFKDAVAAGWAPHLLSGPGQVLVWEALRRPRVAYALWLAERVLAALPLAGPVVRPEFEAAPVELTKASARPSVRAEIPAQTRTRTPGRTADALTPRQVQALSALDVAGGPMGAADLARELGIERNRAHDVLAQLRRRGLVAQTPDGFTIPLRAEEDTTHGA</sequence>
<dbReference type="GO" id="GO:0003700">
    <property type="term" value="F:DNA-binding transcription factor activity"/>
    <property type="evidence" value="ECO:0007669"/>
    <property type="project" value="InterPro"/>
</dbReference>
<protein>
    <submittedName>
        <fullName evidence="2">Predicted protein</fullName>
    </submittedName>
</protein>
<dbReference type="Gene3D" id="3.40.50.300">
    <property type="entry name" value="P-loop containing nucleotide triphosphate hydrolases"/>
    <property type="match status" value="1"/>
</dbReference>
<dbReference type="InterPro" id="IPR036390">
    <property type="entry name" value="WH_DNA-bd_sf"/>
</dbReference>
<organism evidence="2 3">
    <name type="scientific">Streptomyces viridochromogenes (strain DSM 40736 / JCM 4977 / BCRC 1201 / Tue 494)</name>
    <dbReference type="NCBI Taxonomy" id="591159"/>
    <lineage>
        <taxon>Bacteria</taxon>
        <taxon>Bacillati</taxon>
        <taxon>Actinomycetota</taxon>
        <taxon>Actinomycetes</taxon>
        <taxon>Kitasatosporales</taxon>
        <taxon>Streptomycetaceae</taxon>
        <taxon>Streptomyces</taxon>
    </lineage>
</organism>
<proteinExistence type="predicted"/>
<dbReference type="SUPFAM" id="SSF46785">
    <property type="entry name" value="Winged helix' DNA-binding domain"/>
    <property type="match status" value="1"/>
</dbReference>
<keyword evidence="3" id="KW-1185">Reference proteome</keyword>
<dbReference type="InterPro" id="IPR036388">
    <property type="entry name" value="WH-like_DNA-bd_sf"/>
</dbReference>
<dbReference type="Gene3D" id="1.10.10.10">
    <property type="entry name" value="Winged helix-like DNA-binding domain superfamily/Winged helix DNA-binding domain"/>
    <property type="match status" value="1"/>
</dbReference>
<dbReference type="HOGENOM" id="CLU_1004452_0_0_11"/>
<dbReference type="Pfam" id="PF12802">
    <property type="entry name" value="MarR_2"/>
    <property type="match status" value="1"/>
</dbReference>
<evidence type="ECO:0000259" key="1">
    <source>
        <dbReference type="Pfam" id="PF12802"/>
    </source>
</evidence>
<dbReference type="InterPro" id="IPR027417">
    <property type="entry name" value="P-loop_NTPase"/>
</dbReference>
<dbReference type="OrthoDB" id="3676830at2"/>
<dbReference type="AlphaFoldDB" id="D9X0A7"/>
<dbReference type="STRING" id="591159.SSQG_06009"/>
<evidence type="ECO:0000313" key="2">
    <source>
        <dbReference type="EMBL" id="EFL35491.1"/>
    </source>
</evidence>
<dbReference type="Proteomes" id="UP000004184">
    <property type="component" value="Unassembled WGS sequence"/>
</dbReference>
<evidence type="ECO:0000313" key="3">
    <source>
        <dbReference type="Proteomes" id="UP000004184"/>
    </source>
</evidence>
<dbReference type="RefSeq" id="WP_003993619.1">
    <property type="nucleotide sequence ID" value="NZ_GG657757.1"/>
</dbReference>
<dbReference type="InterPro" id="IPR000835">
    <property type="entry name" value="HTH_MarR-typ"/>
</dbReference>
<reference evidence="3" key="1">
    <citation type="submission" date="2009-02" db="EMBL/GenBank/DDBJ databases">
        <title>Annotation of Streptomyces viridochromogenes strain DSM 40736.</title>
        <authorList>
            <consortium name="The Broad Institute Genome Sequencing Platform"/>
            <consortium name="Broad Institute Microbial Sequencing Center"/>
            <person name="Fischbach M."/>
            <person name="Godfrey P."/>
            <person name="Ward D."/>
            <person name="Young S."/>
            <person name="Zeng Q."/>
            <person name="Koehrsen M."/>
            <person name="Alvarado L."/>
            <person name="Berlin A.M."/>
            <person name="Bochicchio J."/>
            <person name="Borenstein D."/>
            <person name="Chapman S.B."/>
            <person name="Chen Z."/>
            <person name="Engels R."/>
            <person name="Freedman E."/>
            <person name="Gellesch M."/>
            <person name="Goldberg J."/>
            <person name="Griggs A."/>
            <person name="Gujja S."/>
            <person name="Heilman E.R."/>
            <person name="Heiman D.I."/>
            <person name="Hepburn T.A."/>
            <person name="Howarth C."/>
            <person name="Jen D."/>
            <person name="Larson L."/>
            <person name="Lewis B."/>
            <person name="Mehta T."/>
            <person name="Park D."/>
            <person name="Pearson M."/>
            <person name="Richards J."/>
            <person name="Roberts A."/>
            <person name="Saif S."/>
            <person name="Shea T.D."/>
            <person name="Shenoy N."/>
            <person name="Sisk P."/>
            <person name="Stolte C."/>
            <person name="Sykes S.N."/>
            <person name="Thomson T."/>
            <person name="Walk T."/>
            <person name="White J."/>
            <person name="Yandava C."/>
            <person name="Straight P."/>
            <person name="Clardy J."/>
            <person name="Hung D."/>
            <person name="Kolter R."/>
            <person name="Mekalanos J."/>
            <person name="Walker S."/>
            <person name="Walsh C.T."/>
            <person name="Wieland-Brown L.C."/>
            <person name="Haas B."/>
            <person name="Nusbaum C."/>
            <person name="Birren B."/>
        </authorList>
    </citation>
    <scope>NUCLEOTIDE SEQUENCE [LARGE SCALE GENOMIC DNA]</scope>
    <source>
        <strain evidence="3">DSM 40736 / JCM 4977 / BCRC 1201 / Tue 494</strain>
    </source>
</reference>